<protein>
    <recommendedName>
        <fullName evidence="1">Carbohydrate kinase PfkB domain-containing protein</fullName>
    </recommendedName>
</protein>
<dbReference type="AlphaFoldDB" id="A0A0F9VEF6"/>
<proteinExistence type="predicted"/>
<dbReference type="InterPro" id="IPR029056">
    <property type="entry name" value="Ribokinase-like"/>
</dbReference>
<sequence>MHIVGGLYRELCDIPHWDATMGSGGRAAMATTELSPKSEFYTYASPADDAAIQTLRSKGVIATTVARSSSIVFAYFHPLSSPHVEPPRDALVRLPALEVTGEAVLRFGFLEGDAIVTAERAVYDPQTWRNPEPFSANGSTAGELALVLNELEIRKATGIDNLDKAALHLIKEVGAQVIVIKKGACGASVYDAAGSISHVPAYYSRKVFKIGTGDIFSAVFAVYWAERKLPAAKAADLASRSVSLYCETRAFVFDPLSLSQRQPVVAKVGARISIEGGTESIGQRYTLEEARFALQELGMEVMHPEMEQSVESWRADATLVIDDGLTPQALIRVQKEQALGRPIVVLHERSNTTTSLATVFEATDDFASAIYLAAWAAGERIAHNNKWNRPGDVQWNVTS</sequence>
<dbReference type="EMBL" id="LAZR01000031">
    <property type="protein sequence ID" value="KKO02405.1"/>
    <property type="molecule type" value="Genomic_DNA"/>
</dbReference>
<accession>A0A0F9VEF6</accession>
<gene>
    <name evidence="2" type="ORF">LCGC14_0108210</name>
</gene>
<organism evidence="2">
    <name type="scientific">marine sediment metagenome</name>
    <dbReference type="NCBI Taxonomy" id="412755"/>
    <lineage>
        <taxon>unclassified sequences</taxon>
        <taxon>metagenomes</taxon>
        <taxon>ecological metagenomes</taxon>
    </lineage>
</organism>
<reference evidence="2" key="1">
    <citation type="journal article" date="2015" name="Nature">
        <title>Complex archaea that bridge the gap between prokaryotes and eukaryotes.</title>
        <authorList>
            <person name="Spang A."/>
            <person name="Saw J.H."/>
            <person name="Jorgensen S.L."/>
            <person name="Zaremba-Niedzwiedzka K."/>
            <person name="Martijn J."/>
            <person name="Lind A.E."/>
            <person name="van Eijk R."/>
            <person name="Schleper C."/>
            <person name="Guy L."/>
            <person name="Ettema T.J."/>
        </authorList>
    </citation>
    <scope>NUCLEOTIDE SEQUENCE</scope>
</reference>
<feature type="domain" description="Carbohydrate kinase PfkB" evidence="1">
    <location>
        <begin position="146"/>
        <end position="247"/>
    </location>
</feature>
<dbReference type="Pfam" id="PF00294">
    <property type="entry name" value="PfkB"/>
    <property type="match status" value="1"/>
</dbReference>
<name>A0A0F9VEF6_9ZZZZ</name>
<evidence type="ECO:0000313" key="2">
    <source>
        <dbReference type="EMBL" id="KKO02405.1"/>
    </source>
</evidence>
<dbReference type="InterPro" id="IPR011611">
    <property type="entry name" value="PfkB_dom"/>
</dbReference>
<comment type="caution">
    <text evidence="2">The sequence shown here is derived from an EMBL/GenBank/DDBJ whole genome shotgun (WGS) entry which is preliminary data.</text>
</comment>
<dbReference type="SUPFAM" id="SSF53613">
    <property type="entry name" value="Ribokinase-like"/>
    <property type="match status" value="1"/>
</dbReference>
<dbReference type="Gene3D" id="3.40.1190.20">
    <property type="match status" value="1"/>
</dbReference>
<evidence type="ECO:0000259" key="1">
    <source>
        <dbReference type="Pfam" id="PF00294"/>
    </source>
</evidence>